<name>A0AAV9KK11_9SOLN</name>
<evidence type="ECO:0000313" key="2">
    <source>
        <dbReference type="EMBL" id="KAK4713639.1"/>
    </source>
</evidence>
<reference evidence="2 3" key="1">
    <citation type="submission" date="2023-10" db="EMBL/GenBank/DDBJ databases">
        <title>Genome-Wide Identification Analysis in wild type Solanum Pinnatisectum Reveals Some Genes Defensing Phytophthora Infestans.</title>
        <authorList>
            <person name="Sun C."/>
        </authorList>
    </citation>
    <scope>NUCLEOTIDE SEQUENCE [LARGE SCALE GENOMIC DNA]</scope>
    <source>
        <strain evidence="2">LQN</strain>
        <tissue evidence="2">Leaf</tissue>
    </source>
</reference>
<proteinExistence type="predicted"/>
<keyword evidence="3" id="KW-1185">Reference proteome</keyword>
<dbReference type="Pfam" id="PF11926">
    <property type="entry name" value="DUF3444"/>
    <property type="match status" value="1"/>
</dbReference>
<evidence type="ECO:0000259" key="1">
    <source>
        <dbReference type="Pfam" id="PF11926"/>
    </source>
</evidence>
<sequence length="100" mass="11628">MPIGCGLFKFRNSKLNKYIVTNNFSYVVAAELLKKGVYKIFPKTGEVWAAYKNWSAQLMKDVKFLALVKDFKSVYMDRVEEEEADKVVKICVSKHLRFSH</sequence>
<feature type="domain" description="DUF3444" evidence="1">
    <location>
        <begin position="1"/>
        <end position="59"/>
    </location>
</feature>
<dbReference type="Proteomes" id="UP001311915">
    <property type="component" value="Unassembled WGS sequence"/>
</dbReference>
<accession>A0AAV9KK11</accession>
<organism evidence="2 3">
    <name type="scientific">Solanum pinnatisectum</name>
    <name type="common">tansyleaf nightshade</name>
    <dbReference type="NCBI Taxonomy" id="50273"/>
    <lineage>
        <taxon>Eukaryota</taxon>
        <taxon>Viridiplantae</taxon>
        <taxon>Streptophyta</taxon>
        <taxon>Embryophyta</taxon>
        <taxon>Tracheophyta</taxon>
        <taxon>Spermatophyta</taxon>
        <taxon>Magnoliopsida</taxon>
        <taxon>eudicotyledons</taxon>
        <taxon>Gunneridae</taxon>
        <taxon>Pentapetalae</taxon>
        <taxon>asterids</taxon>
        <taxon>lamiids</taxon>
        <taxon>Solanales</taxon>
        <taxon>Solanaceae</taxon>
        <taxon>Solanoideae</taxon>
        <taxon>Solaneae</taxon>
        <taxon>Solanum</taxon>
    </lineage>
</organism>
<protein>
    <recommendedName>
        <fullName evidence="1">DUF3444 domain-containing protein</fullName>
    </recommendedName>
</protein>
<gene>
    <name evidence="2" type="ORF">R3W88_019546</name>
</gene>
<dbReference type="InterPro" id="IPR024593">
    <property type="entry name" value="DUF3444"/>
</dbReference>
<evidence type="ECO:0000313" key="3">
    <source>
        <dbReference type="Proteomes" id="UP001311915"/>
    </source>
</evidence>
<dbReference type="PANTHER" id="PTHR47374">
    <property type="entry name" value="ENDOSOME ANTIGEN-LIKE PROTEIN, PUTATIVE (DUF3444)-RELATED"/>
    <property type="match status" value="1"/>
</dbReference>
<dbReference type="EMBL" id="JAWPEI010000010">
    <property type="protein sequence ID" value="KAK4713639.1"/>
    <property type="molecule type" value="Genomic_DNA"/>
</dbReference>
<dbReference type="PANTHER" id="PTHR47374:SF6">
    <property type="entry name" value="ENDOSOME ANTIGEN-LIKE PROTEIN, PUTATIVE (DUF3444)-RELATED"/>
    <property type="match status" value="1"/>
</dbReference>
<comment type="caution">
    <text evidence="2">The sequence shown here is derived from an EMBL/GenBank/DDBJ whole genome shotgun (WGS) entry which is preliminary data.</text>
</comment>
<dbReference type="AlphaFoldDB" id="A0AAV9KK11"/>